<feature type="region of interest" description="Disordered" evidence="1">
    <location>
        <begin position="316"/>
        <end position="416"/>
    </location>
</feature>
<dbReference type="EMBL" id="JAVFWL010000004">
    <property type="protein sequence ID" value="KAK6750634.1"/>
    <property type="molecule type" value="Genomic_DNA"/>
</dbReference>
<feature type="region of interest" description="Disordered" evidence="1">
    <location>
        <begin position="1"/>
        <end position="37"/>
    </location>
</feature>
<proteinExistence type="predicted"/>
<organism evidence="2 3">
    <name type="scientific">Necator americanus</name>
    <name type="common">Human hookworm</name>
    <dbReference type="NCBI Taxonomy" id="51031"/>
    <lineage>
        <taxon>Eukaryota</taxon>
        <taxon>Metazoa</taxon>
        <taxon>Ecdysozoa</taxon>
        <taxon>Nematoda</taxon>
        <taxon>Chromadorea</taxon>
        <taxon>Rhabditida</taxon>
        <taxon>Rhabditina</taxon>
        <taxon>Rhabditomorpha</taxon>
        <taxon>Strongyloidea</taxon>
        <taxon>Ancylostomatidae</taxon>
        <taxon>Bunostominae</taxon>
        <taxon>Necator</taxon>
    </lineage>
</organism>
<evidence type="ECO:0000256" key="1">
    <source>
        <dbReference type="SAM" id="MobiDB-lite"/>
    </source>
</evidence>
<comment type="caution">
    <text evidence="2">The sequence shown here is derived from an EMBL/GenBank/DDBJ whole genome shotgun (WGS) entry which is preliminary data.</text>
</comment>
<name>A0ABR1DJI6_NECAM</name>
<evidence type="ECO:0000313" key="2">
    <source>
        <dbReference type="EMBL" id="KAK6750634.1"/>
    </source>
</evidence>
<feature type="compositionally biased region" description="Basic and acidic residues" evidence="1">
    <location>
        <begin position="570"/>
        <end position="582"/>
    </location>
</feature>
<feature type="compositionally biased region" description="Low complexity" evidence="1">
    <location>
        <begin position="389"/>
        <end position="409"/>
    </location>
</feature>
<feature type="compositionally biased region" description="Polar residues" evidence="1">
    <location>
        <begin position="11"/>
        <end position="34"/>
    </location>
</feature>
<dbReference type="Proteomes" id="UP001303046">
    <property type="component" value="Unassembled WGS sequence"/>
</dbReference>
<accession>A0ABR1DJI6</accession>
<reference evidence="2 3" key="1">
    <citation type="submission" date="2023-08" db="EMBL/GenBank/DDBJ databases">
        <title>A Necator americanus chromosomal reference genome.</title>
        <authorList>
            <person name="Ilik V."/>
            <person name="Petrzelkova K.J."/>
            <person name="Pardy F."/>
            <person name="Fuh T."/>
            <person name="Niatou-Singa F.S."/>
            <person name="Gouil Q."/>
            <person name="Baker L."/>
            <person name="Ritchie M.E."/>
            <person name="Jex A.R."/>
            <person name="Gazzola D."/>
            <person name="Li H."/>
            <person name="Toshio Fujiwara R."/>
            <person name="Zhan B."/>
            <person name="Aroian R.V."/>
            <person name="Pafco B."/>
            <person name="Schwarz E.M."/>
        </authorList>
    </citation>
    <scope>NUCLEOTIDE SEQUENCE [LARGE SCALE GENOMIC DNA]</scope>
    <source>
        <strain evidence="2 3">Aroian</strain>
        <tissue evidence="2">Whole animal</tissue>
    </source>
</reference>
<feature type="compositionally biased region" description="Low complexity" evidence="1">
    <location>
        <begin position="346"/>
        <end position="369"/>
    </location>
</feature>
<keyword evidence="3" id="KW-1185">Reference proteome</keyword>
<protein>
    <submittedName>
        <fullName evidence="2">Uncharacterized protein</fullName>
    </submittedName>
</protein>
<gene>
    <name evidence="2" type="primary">Necator_chrIV.g15839</name>
    <name evidence="2" type="ORF">RB195_002544</name>
</gene>
<feature type="region of interest" description="Disordered" evidence="1">
    <location>
        <begin position="560"/>
        <end position="582"/>
    </location>
</feature>
<evidence type="ECO:0000313" key="3">
    <source>
        <dbReference type="Proteomes" id="UP001303046"/>
    </source>
</evidence>
<sequence length="711" mass="78600">MADSCQRRSRSLGSAQGSRSRNSVPYSQRTNNNVDPRCTCPHPPGYCPPHGRASIRTTRPVRHPSFASHYVNKPPVIYEFPLSPSRVTSYSSRPSLPHFHPAPRYPPFHNCCGRFPEPPRRRVPSAPPAPFPSTSYRHGHYNAGINYAKTVHPSCEGRTSENAIRHVYYLRAYPRRFSRLFVAEYQYLERLRRYPTILADWTLPSFQPYYSVVYLRSHLPSSVCCDSFRNVCVATIGGRGGGKAHPKQSTHLCYYSRLSDEGNFSSGCRAIYGDKEGKDLYKPCKNCESIRVSSAPPTTRSCTSFSETLEVDSDVYDTGTRRRSSSSYVTRRKPYTPERSTQSYASTRSCCTNCRSSSTSTTTRRSSSTPSVVRWVTQERKRPVCPRHGSTTSSSGATTKSRGSSSSSVSREREAARELQDLENFLGLKTTRINKPSDQTHDSGCRSCRSSSCSGVSTANPICECSGCIKMKRSGTAERLCCSCSTASATSLVAGTSIIAGSRSTSPSCVHELGQESPICSSCSRSMVSVPSVSGSTARVINDPNSPSLVDYVSATSQPNGSFDMTVSGPREDSRSGGREIRRPPLRSVCDFLPEHDCGNISHSTSTAYPIHDPNCRQCAEARFADRLSETLHESCSCTPVIRTEPNGTISLIHTSAPTRKDTVMNERNKKSLLDHISKTNKEAKTMREAVMQWVQKKAAVCKSRLNKRRK</sequence>